<evidence type="ECO:0000313" key="3">
    <source>
        <dbReference type="EMBL" id="GAA4401778.1"/>
    </source>
</evidence>
<protein>
    <submittedName>
        <fullName evidence="3">MlaD family protein</fullName>
    </submittedName>
</protein>
<feature type="domain" description="Mce/MlaD" evidence="2">
    <location>
        <begin position="38"/>
        <end position="110"/>
    </location>
</feature>
<gene>
    <name evidence="3" type="ORF">GCM10023147_41730</name>
</gene>
<sequence length="318" mass="34089">MKKSASFSLAMFLIVIVGGLLYIAGPLLHYDPFRRFVSVSMVLRNTDQVVPGTSVLLRGVKVGEVGDIDQVSGGVRARLRIDSAYEIPAITAVKIEQLSAVGEPYIDFLPDSLAGPYLSNGQTIDTAQVSTPLAIPEVFQRIAGFSGGIDSKALGGVATTVWQATRNTDAALPNLSTAGQLLSEMLAARMPGLRRMFANTQRYQSDMEWLPQALAQFGPSAAKPLDALAKLFPRLDQVMREADLPYQVTRTINPYLGRLPTYTNRLLPDLGAIVGPLAPVARAIDGVLPQLDVSELLVQALNTFGSGGVNLTVTVPTR</sequence>
<dbReference type="EMBL" id="BAABFR010000091">
    <property type="protein sequence ID" value="GAA4401778.1"/>
    <property type="molecule type" value="Genomic_DNA"/>
</dbReference>
<keyword evidence="1" id="KW-0812">Transmembrane</keyword>
<evidence type="ECO:0000313" key="4">
    <source>
        <dbReference type="Proteomes" id="UP001500635"/>
    </source>
</evidence>
<dbReference type="InterPro" id="IPR052336">
    <property type="entry name" value="MlaD_Phospholipid_Transporter"/>
</dbReference>
<keyword evidence="1" id="KW-1133">Transmembrane helix</keyword>
<proteinExistence type="predicted"/>
<reference evidence="4" key="1">
    <citation type="journal article" date="2019" name="Int. J. Syst. Evol. Microbiol.">
        <title>The Global Catalogue of Microorganisms (GCM) 10K type strain sequencing project: providing services to taxonomists for standard genome sequencing and annotation.</title>
        <authorList>
            <consortium name="The Broad Institute Genomics Platform"/>
            <consortium name="The Broad Institute Genome Sequencing Center for Infectious Disease"/>
            <person name="Wu L."/>
            <person name="Ma J."/>
        </authorList>
    </citation>
    <scope>NUCLEOTIDE SEQUENCE [LARGE SCALE GENOMIC DNA]</scope>
    <source>
        <strain evidence="4">JCM 17688</strain>
    </source>
</reference>
<accession>A0ABP8K8E6</accession>
<keyword evidence="1" id="KW-0472">Membrane</keyword>
<keyword evidence="4" id="KW-1185">Reference proteome</keyword>
<comment type="caution">
    <text evidence="3">The sequence shown here is derived from an EMBL/GenBank/DDBJ whole genome shotgun (WGS) entry which is preliminary data.</text>
</comment>
<organism evidence="3 4">
    <name type="scientific">Tsukamurella soli</name>
    <dbReference type="NCBI Taxonomy" id="644556"/>
    <lineage>
        <taxon>Bacteria</taxon>
        <taxon>Bacillati</taxon>
        <taxon>Actinomycetota</taxon>
        <taxon>Actinomycetes</taxon>
        <taxon>Mycobacteriales</taxon>
        <taxon>Tsukamurellaceae</taxon>
        <taxon>Tsukamurella</taxon>
    </lineage>
</organism>
<dbReference type="PANTHER" id="PTHR33371:SF16">
    <property type="entry name" value="MCE-FAMILY PROTEIN MCE3F"/>
    <property type="match status" value="1"/>
</dbReference>
<dbReference type="PANTHER" id="PTHR33371">
    <property type="entry name" value="INTERMEMBRANE PHOSPHOLIPID TRANSPORT SYSTEM BINDING PROTEIN MLAD-RELATED"/>
    <property type="match status" value="1"/>
</dbReference>
<name>A0ABP8K8E6_9ACTN</name>
<dbReference type="Proteomes" id="UP001500635">
    <property type="component" value="Unassembled WGS sequence"/>
</dbReference>
<feature type="transmembrane region" description="Helical" evidence="1">
    <location>
        <begin position="7"/>
        <end position="28"/>
    </location>
</feature>
<evidence type="ECO:0000259" key="2">
    <source>
        <dbReference type="Pfam" id="PF02470"/>
    </source>
</evidence>
<dbReference type="RefSeq" id="WP_344999697.1">
    <property type="nucleotide sequence ID" value="NZ_BAABFR010000091.1"/>
</dbReference>
<evidence type="ECO:0000256" key="1">
    <source>
        <dbReference type="SAM" id="Phobius"/>
    </source>
</evidence>
<dbReference type="InterPro" id="IPR003399">
    <property type="entry name" value="Mce/MlaD"/>
</dbReference>
<dbReference type="Pfam" id="PF02470">
    <property type="entry name" value="MlaD"/>
    <property type="match status" value="1"/>
</dbReference>